<dbReference type="PANTHER" id="PTHR43591:SF110">
    <property type="entry name" value="RHODANESE DOMAIN-CONTAINING PROTEIN"/>
    <property type="match status" value="1"/>
</dbReference>
<proteinExistence type="predicted"/>
<name>X1MGD5_9ZZZZ</name>
<dbReference type="EMBL" id="BARV01007863">
    <property type="protein sequence ID" value="GAI13760.1"/>
    <property type="molecule type" value="Genomic_DNA"/>
</dbReference>
<accession>X1MGD5</accession>
<reference evidence="2" key="1">
    <citation type="journal article" date="2014" name="Front. Microbiol.">
        <title>High frequency of phylogenetically diverse reductive dehalogenase-homologous genes in deep subseafloor sedimentary metagenomes.</title>
        <authorList>
            <person name="Kawai M."/>
            <person name="Futagami T."/>
            <person name="Toyoda A."/>
            <person name="Takaki Y."/>
            <person name="Nishi S."/>
            <person name="Hori S."/>
            <person name="Arai W."/>
            <person name="Tsubouchi T."/>
            <person name="Morono Y."/>
            <person name="Uchiyama I."/>
            <person name="Ito T."/>
            <person name="Fujiyama A."/>
            <person name="Inagaki F."/>
            <person name="Takami H."/>
        </authorList>
    </citation>
    <scope>NUCLEOTIDE SEQUENCE</scope>
    <source>
        <strain evidence="2">Expedition CK06-06</strain>
    </source>
</reference>
<dbReference type="Gene3D" id="3.40.50.150">
    <property type="entry name" value="Vaccinia Virus protein VP39"/>
    <property type="match status" value="1"/>
</dbReference>
<dbReference type="InterPro" id="IPR041698">
    <property type="entry name" value="Methyltransf_25"/>
</dbReference>
<comment type="caution">
    <text evidence="2">The sequence shown here is derived from an EMBL/GenBank/DDBJ whole genome shotgun (WGS) entry which is preliminary data.</text>
</comment>
<feature type="domain" description="Methyltransferase" evidence="1">
    <location>
        <begin position="44"/>
        <end position="140"/>
    </location>
</feature>
<organism evidence="2">
    <name type="scientific">marine sediment metagenome</name>
    <dbReference type="NCBI Taxonomy" id="412755"/>
    <lineage>
        <taxon>unclassified sequences</taxon>
        <taxon>metagenomes</taxon>
        <taxon>ecological metagenomes</taxon>
    </lineage>
</organism>
<sequence length="253" mass="28974">MKQWYEELFQNYAKTYDTEEYTKGTIGECDFIEKEINYDKTIKILDIGCGTGRHSIELSKRGYSVTGIDLSESQLKLAKEKAAEQSLKIDFQKHDARIPNFLNQFNLAIMLCEGGFPLMETDEMNFQILQNAANALKPNGKLIFTTLNGLFPLFHSVKDFHAAEAKEIGATYKDNTFNLMTFRDHNTTEFVDDSGNKKSLNCNERYYVPSEITWLLKSLNFKSIEIFGAKLGAFSRNDKLTTEDFEMLVIAEK</sequence>
<evidence type="ECO:0000313" key="2">
    <source>
        <dbReference type="EMBL" id="GAI13760.1"/>
    </source>
</evidence>
<dbReference type="PANTHER" id="PTHR43591">
    <property type="entry name" value="METHYLTRANSFERASE"/>
    <property type="match status" value="1"/>
</dbReference>
<dbReference type="Pfam" id="PF13649">
    <property type="entry name" value="Methyltransf_25"/>
    <property type="match status" value="1"/>
</dbReference>
<protein>
    <recommendedName>
        <fullName evidence="1">Methyltransferase domain-containing protein</fullName>
    </recommendedName>
</protein>
<dbReference type="AlphaFoldDB" id="X1MGD5"/>
<dbReference type="InterPro" id="IPR029063">
    <property type="entry name" value="SAM-dependent_MTases_sf"/>
</dbReference>
<dbReference type="SUPFAM" id="SSF53335">
    <property type="entry name" value="S-adenosyl-L-methionine-dependent methyltransferases"/>
    <property type="match status" value="1"/>
</dbReference>
<dbReference type="CDD" id="cd02440">
    <property type="entry name" value="AdoMet_MTases"/>
    <property type="match status" value="1"/>
</dbReference>
<dbReference type="Gene3D" id="2.20.25.110">
    <property type="entry name" value="S-adenosyl-L-methionine-dependent methyltransferases"/>
    <property type="match status" value="1"/>
</dbReference>
<gene>
    <name evidence="2" type="ORF">S06H3_15942</name>
</gene>
<evidence type="ECO:0000259" key="1">
    <source>
        <dbReference type="Pfam" id="PF13649"/>
    </source>
</evidence>